<evidence type="ECO:0000256" key="7">
    <source>
        <dbReference type="ARBA" id="ARBA00022723"/>
    </source>
</evidence>
<comment type="catalytic activity">
    <reaction evidence="15">
        <text>pyruvate + ATP = phosphoenolpyruvate + ADP + H(+)</text>
        <dbReference type="Rhea" id="RHEA:18157"/>
        <dbReference type="ChEBI" id="CHEBI:15361"/>
        <dbReference type="ChEBI" id="CHEBI:15378"/>
        <dbReference type="ChEBI" id="CHEBI:30616"/>
        <dbReference type="ChEBI" id="CHEBI:58702"/>
        <dbReference type="ChEBI" id="CHEBI:456216"/>
        <dbReference type="EC" id="2.7.1.40"/>
    </reaction>
</comment>
<keyword evidence="10" id="KW-0067">ATP-binding</keyword>
<dbReference type="GO" id="GO:0004743">
    <property type="term" value="F:pyruvate kinase activity"/>
    <property type="evidence" value="ECO:0007669"/>
    <property type="project" value="UniProtKB-UniRule"/>
</dbReference>
<keyword evidence="7" id="KW-0479">Metal-binding</keyword>
<evidence type="ECO:0000259" key="17">
    <source>
        <dbReference type="Pfam" id="PF02887"/>
    </source>
</evidence>
<keyword evidence="9 15" id="KW-0418">Kinase</keyword>
<keyword evidence="8" id="KW-0547">Nucleotide-binding</keyword>
<name>A0A0G0BSR6_9BACT</name>
<evidence type="ECO:0000256" key="4">
    <source>
        <dbReference type="ARBA" id="ARBA00008663"/>
    </source>
</evidence>
<evidence type="ECO:0000256" key="13">
    <source>
        <dbReference type="ARBA" id="ARBA00023317"/>
    </source>
</evidence>
<dbReference type="InterPro" id="IPR018209">
    <property type="entry name" value="Pyrv_Knase_AS"/>
</dbReference>
<dbReference type="NCBIfam" id="TIGR01064">
    <property type="entry name" value="pyruv_kin"/>
    <property type="match status" value="1"/>
</dbReference>
<dbReference type="SUPFAM" id="SSF50800">
    <property type="entry name" value="PK beta-barrel domain-like"/>
    <property type="match status" value="1"/>
</dbReference>
<keyword evidence="12 15" id="KW-0324">Glycolysis</keyword>
<dbReference type="Proteomes" id="UP000034952">
    <property type="component" value="Unassembled WGS sequence"/>
</dbReference>
<dbReference type="PATRIC" id="fig|1618761.3.peg.200"/>
<dbReference type="InterPro" id="IPR040442">
    <property type="entry name" value="Pyrv_kinase-like_dom_sf"/>
</dbReference>
<dbReference type="PANTHER" id="PTHR11817">
    <property type="entry name" value="PYRUVATE KINASE"/>
    <property type="match status" value="1"/>
</dbReference>
<gene>
    <name evidence="18" type="ORF">UR64_C0003G0019</name>
</gene>
<feature type="domain" description="Pyruvate kinase C-terminal" evidence="17">
    <location>
        <begin position="355"/>
        <end position="470"/>
    </location>
</feature>
<dbReference type="InterPro" id="IPR011037">
    <property type="entry name" value="Pyrv_Knase-like_insert_dom_sf"/>
</dbReference>
<evidence type="ECO:0000256" key="9">
    <source>
        <dbReference type="ARBA" id="ARBA00022777"/>
    </source>
</evidence>
<comment type="similarity">
    <text evidence="4 15">Belongs to the pyruvate kinase family.</text>
</comment>
<dbReference type="Gene3D" id="3.40.1380.20">
    <property type="entry name" value="Pyruvate kinase, C-terminal domain"/>
    <property type="match status" value="1"/>
</dbReference>
<keyword evidence="11 15" id="KW-0460">Magnesium</keyword>
<dbReference type="FunFam" id="3.20.20.60:FF:000025">
    <property type="entry name" value="Pyruvate kinase"/>
    <property type="match status" value="1"/>
</dbReference>
<evidence type="ECO:0000259" key="16">
    <source>
        <dbReference type="Pfam" id="PF00224"/>
    </source>
</evidence>
<dbReference type="InterPro" id="IPR015795">
    <property type="entry name" value="Pyrv_Knase_C"/>
</dbReference>
<evidence type="ECO:0000256" key="2">
    <source>
        <dbReference type="ARBA" id="ARBA00001958"/>
    </source>
</evidence>
<evidence type="ECO:0000256" key="14">
    <source>
        <dbReference type="NCBIfam" id="TIGR01064"/>
    </source>
</evidence>
<evidence type="ECO:0000256" key="12">
    <source>
        <dbReference type="ARBA" id="ARBA00023152"/>
    </source>
</evidence>
<dbReference type="SUPFAM" id="SSF51621">
    <property type="entry name" value="Phosphoenolpyruvate/pyruvate domain"/>
    <property type="match status" value="1"/>
</dbReference>
<dbReference type="Pfam" id="PF00224">
    <property type="entry name" value="PK"/>
    <property type="match status" value="1"/>
</dbReference>
<dbReference type="Pfam" id="PF02887">
    <property type="entry name" value="PK_C"/>
    <property type="match status" value="1"/>
</dbReference>
<evidence type="ECO:0000256" key="6">
    <source>
        <dbReference type="ARBA" id="ARBA00022679"/>
    </source>
</evidence>
<dbReference type="NCBIfam" id="NF004491">
    <property type="entry name" value="PRK05826.1"/>
    <property type="match status" value="1"/>
</dbReference>
<dbReference type="InterPro" id="IPR015813">
    <property type="entry name" value="Pyrv/PenolPyrv_kinase-like_dom"/>
</dbReference>
<evidence type="ECO:0000256" key="1">
    <source>
        <dbReference type="ARBA" id="ARBA00001946"/>
    </source>
</evidence>
<dbReference type="Gene3D" id="2.40.33.10">
    <property type="entry name" value="PK beta-barrel domain-like"/>
    <property type="match status" value="1"/>
</dbReference>
<accession>A0A0G0BSR6</accession>
<dbReference type="GO" id="GO:0000287">
    <property type="term" value="F:magnesium ion binding"/>
    <property type="evidence" value="ECO:0007669"/>
    <property type="project" value="UniProtKB-UniRule"/>
</dbReference>
<dbReference type="UniPathway" id="UPA00109">
    <property type="reaction ID" value="UER00188"/>
</dbReference>
<evidence type="ECO:0000313" key="19">
    <source>
        <dbReference type="Proteomes" id="UP000034952"/>
    </source>
</evidence>
<dbReference type="AlphaFoldDB" id="A0A0G0BSR6"/>
<evidence type="ECO:0000313" key="18">
    <source>
        <dbReference type="EMBL" id="KKP66726.1"/>
    </source>
</evidence>
<dbReference type="InterPro" id="IPR015793">
    <property type="entry name" value="Pyrv_Knase_brl"/>
</dbReference>
<evidence type="ECO:0000256" key="10">
    <source>
        <dbReference type="ARBA" id="ARBA00022840"/>
    </source>
</evidence>
<dbReference type="Gene3D" id="3.20.20.60">
    <property type="entry name" value="Phosphoenolpyruvate-binding domains"/>
    <property type="match status" value="1"/>
</dbReference>
<evidence type="ECO:0000256" key="11">
    <source>
        <dbReference type="ARBA" id="ARBA00022842"/>
    </source>
</evidence>
<comment type="pathway">
    <text evidence="3 15">Carbohydrate degradation; glycolysis; pyruvate from D-glyceraldehyde 3-phosphate: step 5/5.</text>
</comment>
<proteinExistence type="inferred from homology"/>
<evidence type="ECO:0000256" key="5">
    <source>
        <dbReference type="ARBA" id="ARBA00012142"/>
    </source>
</evidence>
<dbReference type="InterPro" id="IPR015806">
    <property type="entry name" value="Pyrv_Knase_insert_dom_sf"/>
</dbReference>
<dbReference type="PROSITE" id="PS00110">
    <property type="entry name" value="PYRUVATE_KINASE"/>
    <property type="match status" value="1"/>
</dbReference>
<comment type="cofactor">
    <cofactor evidence="2">
        <name>K(+)</name>
        <dbReference type="ChEBI" id="CHEBI:29103"/>
    </cofactor>
</comment>
<dbReference type="GO" id="GO:0030955">
    <property type="term" value="F:potassium ion binding"/>
    <property type="evidence" value="ECO:0007669"/>
    <property type="project" value="UniProtKB-UniRule"/>
</dbReference>
<dbReference type="GO" id="GO:0016301">
    <property type="term" value="F:kinase activity"/>
    <property type="evidence" value="ECO:0007669"/>
    <property type="project" value="UniProtKB-KW"/>
</dbReference>
<keyword evidence="6 15" id="KW-0808">Transferase</keyword>
<dbReference type="NCBIfam" id="NF004978">
    <property type="entry name" value="PRK06354.1"/>
    <property type="match status" value="1"/>
</dbReference>
<dbReference type="EC" id="2.7.1.40" evidence="5 14"/>
<organism evidence="18 19">
    <name type="scientific">Candidatus Nomurabacteria bacterium GW2011_GWE1_35_16</name>
    <dbReference type="NCBI Taxonomy" id="1618761"/>
    <lineage>
        <taxon>Bacteria</taxon>
        <taxon>Candidatus Nomuraibacteriota</taxon>
    </lineage>
</organism>
<comment type="cofactor">
    <cofactor evidence="1">
        <name>Mg(2+)</name>
        <dbReference type="ChEBI" id="CHEBI:18420"/>
    </cofactor>
</comment>
<dbReference type="FunFam" id="2.40.33.10:FF:000001">
    <property type="entry name" value="Pyruvate kinase"/>
    <property type="match status" value="1"/>
</dbReference>
<dbReference type="EMBL" id="LBPY01000003">
    <property type="protein sequence ID" value="KKP66726.1"/>
    <property type="molecule type" value="Genomic_DNA"/>
</dbReference>
<dbReference type="PRINTS" id="PR01050">
    <property type="entry name" value="PYRUVTKNASE"/>
</dbReference>
<dbReference type="InterPro" id="IPR001697">
    <property type="entry name" value="Pyr_Knase"/>
</dbReference>
<dbReference type="GO" id="GO:0005524">
    <property type="term" value="F:ATP binding"/>
    <property type="evidence" value="ECO:0007669"/>
    <property type="project" value="UniProtKB-KW"/>
</dbReference>
<evidence type="ECO:0000256" key="3">
    <source>
        <dbReference type="ARBA" id="ARBA00004997"/>
    </source>
</evidence>
<feature type="domain" description="Pyruvate kinase barrel" evidence="16">
    <location>
        <begin position="3"/>
        <end position="323"/>
    </location>
</feature>
<comment type="caution">
    <text evidence="18">The sequence shown here is derived from an EMBL/GenBank/DDBJ whole genome shotgun (WGS) entry which is preliminary data.</text>
</comment>
<protein>
    <recommendedName>
        <fullName evidence="5 14">Pyruvate kinase</fullName>
        <ecNumber evidence="5 14">2.7.1.40</ecNumber>
    </recommendedName>
</protein>
<dbReference type="InterPro" id="IPR036918">
    <property type="entry name" value="Pyrv_Knase_C_sf"/>
</dbReference>
<evidence type="ECO:0000256" key="8">
    <source>
        <dbReference type="ARBA" id="ARBA00022741"/>
    </source>
</evidence>
<keyword evidence="13 18" id="KW-0670">Pyruvate</keyword>
<evidence type="ECO:0000256" key="15">
    <source>
        <dbReference type="RuleBase" id="RU000504"/>
    </source>
</evidence>
<dbReference type="SUPFAM" id="SSF52935">
    <property type="entry name" value="PK C-terminal domain-like"/>
    <property type="match status" value="1"/>
</dbReference>
<sequence>MIKKTKIVATIGPATTSVEMLSKLLKSGLNVMRLNFSHGDFKEHQERVDNFKIAMKNTGIRGAIMQDLSGPKIRLGEFSTEKVMLKTGEMITITTKKIIGDEKRVSINYPLFAREVKKGDMIMVDDGKKRFEVVSIKGEEVLCKILVGGETKGRRGVNLPDSDISVSSLTEKDKKDIEFGFKNKVDFFAFSFVRTKEDVIELREILNKRKSKAKIIAKIETPQAVKNIDAILELCDGLMVARGDLAIEVPAEKVPMIQKMLIKKCNDAGKMVITATQMLESMIKSPVPTRAEVSDIANAILDGTDAVMLSEETTLGMYPVEAVKVMSKVALDIEENYPEREISYINDKGEINVTDSITGSVVKTAHNIGAKAIIALTKTGFTARMISRHKPKSFIIAVTSDELTSNQLALSFGCLPLKVEEYKTALDVEVFKSVRTFCIKNNIANKGDQVVIATCSQWDKKGGPTNMIMVETI</sequence>
<reference evidence="18 19" key="1">
    <citation type="journal article" date="2015" name="Nature">
        <title>rRNA introns, odd ribosomes, and small enigmatic genomes across a large radiation of phyla.</title>
        <authorList>
            <person name="Brown C.T."/>
            <person name="Hug L.A."/>
            <person name="Thomas B.C."/>
            <person name="Sharon I."/>
            <person name="Castelle C.J."/>
            <person name="Singh A."/>
            <person name="Wilkins M.J."/>
            <person name="Williams K.H."/>
            <person name="Banfield J.F."/>
        </authorList>
    </citation>
    <scope>NUCLEOTIDE SEQUENCE [LARGE SCALE GENOMIC DNA]</scope>
</reference>